<accession>A0ABQ1UFT9</accession>
<protein>
    <submittedName>
        <fullName evidence="2">Uncharacterized protein</fullName>
    </submittedName>
</protein>
<organism evidence="2 3">
    <name type="scientific">Hymenobacter cavernae</name>
    <dbReference type="NCBI Taxonomy" id="2044852"/>
    <lineage>
        <taxon>Bacteria</taxon>
        <taxon>Pseudomonadati</taxon>
        <taxon>Bacteroidota</taxon>
        <taxon>Cytophagia</taxon>
        <taxon>Cytophagales</taxon>
        <taxon>Hymenobacteraceae</taxon>
        <taxon>Hymenobacter</taxon>
    </lineage>
</organism>
<keyword evidence="1" id="KW-0472">Membrane</keyword>
<reference evidence="3" key="1">
    <citation type="journal article" date="2019" name="Int. J. Syst. Evol. Microbiol.">
        <title>The Global Catalogue of Microorganisms (GCM) 10K type strain sequencing project: providing services to taxonomists for standard genome sequencing and annotation.</title>
        <authorList>
            <consortium name="The Broad Institute Genomics Platform"/>
            <consortium name="The Broad Institute Genome Sequencing Center for Infectious Disease"/>
            <person name="Wu L."/>
            <person name="Ma J."/>
        </authorList>
    </citation>
    <scope>NUCLEOTIDE SEQUENCE [LARGE SCALE GENOMIC DNA]</scope>
    <source>
        <strain evidence="3">CGMCC 1.15197</strain>
    </source>
</reference>
<sequence>MNQTSLSSVSRSQSMSQLLRFVSTWRVALQNVWEPEISNRLHYSPYSTKLRQQLIRVTRIFWLATCLLAVAMLISWALL</sequence>
<gene>
    <name evidence="2" type="ORF">GCM10011383_28230</name>
</gene>
<keyword evidence="3" id="KW-1185">Reference proteome</keyword>
<proteinExistence type="predicted"/>
<feature type="transmembrane region" description="Helical" evidence="1">
    <location>
        <begin position="60"/>
        <end position="78"/>
    </location>
</feature>
<keyword evidence="1" id="KW-1133">Transmembrane helix</keyword>
<keyword evidence="1" id="KW-0812">Transmembrane</keyword>
<dbReference type="RefSeq" id="WP_188814673.1">
    <property type="nucleotide sequence ID" value="NZ_BMHT01000005.1"/>
</dbReference>
<comment type="caution">
    <text evidence="2">The sequence shown here is derived from an EMBL/GenBank/DDBJ whole genome shotgun (WGS) entry which is preliminary data.</text>
</comment>
<name>A0ABQ1UFT9_9BACT</name>
<dbReference type="Proteomes" id="UP000632273">
    <property type="component" value="Unassembled WGS sequence"/>
</dbReference>
<evidence type="ECO:0000313" key="3">
    <source>
        <dbReference type="Proteomes" id="UP000632273"/>
    </source>
</evidence>
<evidence type="ECO:0000256" key="1">
    <source>
        <dbReference type="SAM" id="Phobius"/>
    </source>
</evidence>
<evidence type="ECO:0000313" key="2">
    <source>
        <dbReference type="EMBL" id="GGF15314.1"/>
    </source>
</evidence>
<dbReference type="EMBL" id="BMHT01000005">
    <property type="protein sequence ID" value="GGF15314.1"/>
    <property type="molecule type" value="Genomic_DNA"/>
</dbReference>